<dbReference type="Proteomes" id="UP000800235">
    <property type="component" value="Unassembled WGS sequence"/>
</dbReference>
<dbReference type="Pfam" id="PF20789">
    <property type="entry name" value="4HBT_3C"/>
    <property type="match status" value="1"/>
</dbReference>
<evidence type="ECO:0000259" key="3">
    <source>
        <dbReference type="Pfam" id="PF13622"/>
    </source>
</evidence>
<feature type="domain" description="Acyl-CoA thioesterase-like N-terminal HotDog" evidence="3">
    <location>
        <begin position="53"/>
        <end position="138"/>
    </location>
</feature>
<protein>
    <submittedName>
        <fullName evidence="5">Thioesterase/thiol ester dehydrase-isomerase</fullName>
    </submittedName>
</protein>
<dbReference type="AlphaFoldDB" id="A0A9P4NGJ4"/>
<dbReference type="CDD" id="cd03445">
    <property type="entry name" value="Thioesterase_II_repeat2"/>
    <property type="match status" value="1"/>
</dbReference>
<name>A0A9P4NGJ4_9PEZI</name>
<feature type="domain" description="Acyl-CoA thioesterase-like C-terminal" evidence="4">
    <location>
        <begin position="227"/>
        <end position="324"/>
    </location>
</feature>
<organism evidence="5 6">
    <name type="scientific">Tothia fuscella</name>
    <dbReference type="NCBI Taxonomy" id="1048955"/>
    <lineage>
        <taxon>Eukaryota</taxon>
        <taxon>Fungi</taxon>
        <taxon>Dikarya</taxon>
        <taxon>Ascomycota</taxon>
        <taxon>Pezizomycotina</taxon>
        <taxon>Dothideomycetes</taxon>
        <taxon>Pleosporomycetidae</taxon>
        <taxon>Venturiales</taxon>
        <taxon>Cylindrosympodiaceae</taxon>
        <taxon>Tothia</taxon>
    </lineage>
</organism>
<sequence>MTSNLRIPLPDPKEQRTWAEQMELEKLGEKRFRSKKGAPYGTFTTKNGEPRARAFGGHVYAQAAYACAKTVAPGFVIHATTNLTAKSITGYFTILGLADEPFMYDVNVIRNGGNYCVRRVEVWQGDESQICFSGMCSFKRPEPNFLNIQDPKDMETKYASILGGKKVKDLPIRDDFKDMSQEPCISTTFPAMYTSFLPFAALHKNQAPIDRTNLYIYSANGEATATPDPNLDACAHLYHSDRESIWSLLRSYEVLDVLAVASSLSHTVIFHGGPEKLAFHDSRGRRFFFQETSGRRLSDGRGLHEGRIYDGDGNHVVSTMQDGAMKLNWESEEQMRTREKALQKTSKI</sequence>
<dbReference type="InterPro" id="IPR049449">
    <property type="entry name" value="TesB_ACOT8-like_N"/>
</dbReference>
<dbReference type="CDD" id="cd03444">
    <property type="entry name" value="Thioesterase_II_repeat1"/>
    <property type="match status" value="1"/>
</dbReference>
<dbReference type="Gene3D" id="2.40.160.210">
    <property type="entry name" value="Acyl-CoA thioesterase, double hotdog domain"/>
    <property type="match status" value="1"/>
</dbReference>
<comment type="similarity">
    <text evidence="1">Belongs to the C/M/P thioester hydrolase family.</text>
</comment>
<reference evidence="5" key="1">
    <citation type="journal article" date="2020" name="Stud. Mycol.">
        <title>101 Dothideomycetes genomes: a test case for predicting lifestyles and emergence of pathogens.</title>
        <authorList>
            <person name="Haridas S."/>
            <person name="Albert R."/>
            <person name="Binder M."/>
            <person name="Bloem J."/>
            <person name="Labutti K."/>
            <person name="Salamov A."/>
            <person name="Andreopoulos B."/>
            <person name="Baker S."/>
            <person name="Barry K."/>
            <person name="Bills G."/>
            <person name="Bluhm B."/>
            <person name="Cannon C."/>
            <person name="Castanera R."/>
            <person name="Culley D."/>
            <person name="Daum C."/>
            <person name="Ezra D."/>
            <person name="Gonzalez J."/>
            <person name="Henrissat B."/>
            <person name="Kuo A."/>
            <person name="Liang C."/>
            <person name="Lipzen A."/>
            <person name="Lutzoni F."/>
            <person name="Magnuson J."/>
            <person name="Mondo S."/>
            <person name="Nolan M."/>
            <person name="Ohm R."/>
            <person name="Pangilinan J."/>
            <person name="Park H.-J."/>
            <person name="Ramirez L."/>
            <person name="Alfaro M."/>
            <person name="Sun H."/>
            <person name="Tritt A."/>
            <person name="Yoshinaga Y."/>
            <person name="Zwiers L.-H."/>
            <person name="Turgeon B."/>
            <person name="Goodwin S."/>
            <person name="Spatafora J."/>
            <person name="Crous P."/>
            <person name="Grigoriev I."/>
        </authorList>
    </citation>
    <scope>NUCLEOTIDE SEQUENCE</scope>
    <source>
        <strain evidence="5">CBS 130266</strain>
    </source>
</reference>
<dbReference type="SUPFAM" id="SSF54637">
    <property type="entry name" value="Thioesterase/thiol ester dehydrase-isomerase"/>
    <property type="match status" value="2"/>
</dbReference>
<dbReference type="GO" id="GO:0047617">
    <property type="term" value="F:fatty acyl-CoA hydrolase activity"/>
    <property type="evidence" value="ECO:0007669"/>
    <property type="project" value="InterPro"/>
</dbReference>
<keyword evidence="6" id="KW-1185">Reference proteome</keyword>
<dbReference type="InterPro" id="IPR003703">
    <property type="entry name" value="Acyl_CoA_thio"/>
</dbReference>
<evidence type="ECO:0000256" key="2">
    <source>
        <dbReference type="ARBA" id="ARBA00022801"/>
    </source>
</evidence>
<gene>
    <name evidence="5" type="ORF">EJ08DRAFT_598448</name>
</gene>
<proteinExistence type="inferred from homology"/>
<evidence type="ECO:0000259" key="4">
    <source>
        <dbReference type="Pfam" id="PF20789"/>
    </source>
</evidence>
<dbReference type="EMBL" id="MU007111">
    <property type="protein sequence ID" value="KAF2420286.1"/>
    <property type="molecule type" value="Genomic_DNA"/>
</dbReference>
<accession>A0A9P4NGJ4</accession>
<evidence type="ECO:0000313" key="6">
    <source>
        <dbReference type="Proteomes" id="UP000800235"/>
    </source>
</evidence>
<dbReference type="GO" id="GO:0006637">
    <property type="term" value="P:acyl-CoA metabolic process"/>
    <property type="evidence" value="ECO:0007669"/>
    <property type="project" value="InterPro"/>
</dbReference>
<dbReference type="InterPro" id="IPR049450">
    <property type="entry name" value="ACOT8-like_C"/>
</dbReference>
<dbReference type="GO" id="GO:0005782">
    <property type="term" value="C:peroxisomal matrix"/>
    <property type="evidence" value="ECO:0007669"/>
    <property type="project" value="UniProtKB-SubCell"/>
</dbReference>
<keyword evidence="2" id="KW-0378">Hydrolase</keyword>
<dbReference type="Pfam" id="PF13622">
    <property type="entry name" value="4HBT_3"/>
    <property type="match status" value="1"/>
</dbReference>
<dbReference type="GO" id="GO:0009062">
    <property type="term" value="P:fatty acid catabolic process"/>
    <property type="evidence" value="ECO:0007669"/>
    <property type="project" value="TreeGrafter"/>
</dbReference>
<dbReference type="InterPro" id="IPR029069">
    <property type="entry name" value="HotDog_dom_sf"/>
</dbReference>
<dbReference type="OrthoDB" id="68328at2759"/>
<dbReference type="PANTHER" id="PTHR11066:SF64">
    <property type="entry name" value="ACYL-COA THIOESTERASE (AFU_ORTHOLOGUE AFUA_1G12060)"/>
    <property type="match status" value="1"/>
</dbReference>
<comment type="caution">
    <text evidence="5">The sequence shown here is derived from an EMBL/GenBank/DDBJ whole genome shotgun (WGS) entry which is preliminary data.</text>
</comment>
<evidence type="ECO:0000256" key="1">
    <source>
        <dbReference type="ARBA" id="ARBA00006538"/>
    </source>
</evidence>
<dbReference type="InterPro" id="IPR042171">
    <property type="entry name" value="Acyl-CoA_hotdog"/>
</dbReference>
<evidence type="ECO:0000313" key="5">
    <source>
        <dbReference type="EMBL" id="KAF2420286.1"/>
    </source>
</evidence>
<dbReference type="PANTHER" id="PTHR11066">
    <property type="entry name" value="ACYL-COA THIOESTERASE"/>
    <property type="match status" value="1"/>
</dbReference>